<reference evidence="5 6" key="2">
    <citation type="journal article" date="2016" name="Int. J. Syst. Evol. Microbiol.">
        <title>Lutibacter profundi sp. nov., isolated from a deep-sea hydrothermal system on the Arctic Mid-Ocean Ridge and emended description of the genus Lutibacter.</title>
        <authorList>
            <person name="Le Moine Bauer S."/>
            <person name="Roalkvam I."/>
            <person name="Steen I.H."/>
            <person name="Dahle H."/>
        </authorList>
    </citation>
    <scope>NUCLEOTIDE SEQUENCE [LARGE SCALE GENOMIC DNA]</scope>
    <source>
        <strain evidence="5 6">LP1</strain>
    </source>
</reference>
<dbReference type="SUPFAM" id="SSF46785">
    <property type="entry name" value="Winged helix' DNA-binding domain"/>
    <property type="match status" value="1"/>
</dbReference>
<evidence type="ECO:0000256" key="2">
    <source>
        <dbReference type="ARBA" id="ARBA00023125"/>
    </source>
</evidence>
<dbReference type="PANTHER" id="PTHR30154:SF34">
    <property type="entry name" value="TRANSCRIPTIONAL REGULATOR AZLB"/>
    <property type="match status" value="1"/>
</dbReference>
<name>A0A0X8G695_9FLAO</name>
<evidence type="ECO:0000313" key="6">
    <source>
        <dbReference type="Proteomes" id="UP000059672"/>
    </source>
</evidence>
<proteinExistence type="predicted"/>
<dbReference type="InterPro" id="IPR011991">
    <property type="entry name" value="ArsR-like_HTH"/>
</dbReference>
<dbReference type="InterPro" id="IPR011008">
    <property type="entry name" value="Dimeric_a/b-barrel"/>
</dbReference>
<dbReference type="InterPro" id="IPR000485">
    <property type="entry name" value="AsnC-type_HTH_dom"/>
</dbReference>
<keyword evidence="1" id="KW-0805">Transcription regulation</keyword>
<dbReference type="Pfam" id="PF13412">
    <property type="entry name" value="HTH_24"/>
    <property type="match status" value="1"/>
</dbReference>
<dbReference type="AlphaFoldDB" id="A0A0X8G695"/>
<dbReference type="PRINTS" id="PR00033">
    <property type="entry name" value="HTHASNC"/>
</dbReference>
<dbReference type="InterPro" id="IPR036388">
    <property type="entry name" value="WH-like_DNA-bd_sf"/>
</dbReference>
<keyword evidence="3" id="KW-0804">Transcription</keyword>
<dbReference type="Gene3D" id="3.30.70.920">
    <property type="match status" value="1"/>
</dbReference>
<dbReference type="PROSITE" id="PS50956">
    <property type="entry name" value="HTH_ASNC_2"/>
    <property type="match status" value="1"/>
</dbReference>
<reference evidence="6" key="1">
    <citation type="submission" date="2015-12" db="EMBL/GenBank/DDBJ databases">
        <title>Complete genome sequence of Lutibacter profundus strain LP1.</title>
        <authorList>
            <person name="Wissuwa J."/>
            <person name="Le Moine Bauer S."/>
            <person name="Stokke R."/>
            <person name="Dahle H."/>
            <person name="Steen I.H."/>
        </authorList>
    </citation>
    <scope>NUCLEOTIDE SEQUENCE [LARGE SCALE GENOMIC DNA]</scope>
    <source>
        <strain evidence="6">LP1</strain>
    </source>
</reference>
<dbReference type="InterPro" id="IPR036390">
    <property type="entry name" value="WH_DNA-bd_sf"/>
</dbReference>
<evidence type="ECO:0000259" key="4">
    <source>
        <dbReference type="PROSITE" id="PS50956"/>
    </source>
</evidence>
<dbReference type="SUPFAM" id="SSF54909">
    <property type="entry name" value="Dimeric alpha+beta barrel"/>
    <property type="match status" value="1"/>
</dbReference>
<feature type="domain" description="HTH asnC-type" evidence="4">
    <location>
        <begin position="4"/>
        <end position="65"/>
    </location>
</feature>
<dbReference type="EMBL" id="CP013355">
    <property type="protein sequence ID" value="AMC10836.1"/>
    <property type="molecule type" value="Genomic_DNA"/>
</dbReference>
<dbReference type="Gene3D" id="1.10.10.10">
    <property type="entry name" value="Winged helix-like DNA-binding domain superfamily/Winged helix DNA-binding domain"/>
    <property type="match status" value="1"/>
</dbReference>
<dbReference type="InterPro" id="IPR019887">
    <property type="entry name" value="Tscrpt_reg_AsnC/Lrp_C"/>
</dbReference>
<dbReference type="CDD" id="cd00090">
    <property type="entry name" value="HTH_ARSR"/>
    <property type="match status" value="1"/>
</dbReference>
<evidence type="ECO:0000256" key="3">
    <source>
        <dbReference type="ARBA" id="ARBA00023163"/>
    </source>
</evidence>
<keyword evidence="2" id="KW-0238">DNA-binding</keyword>
<dbReference type="KEGG" id="lut:Lupro_06085"/>
<evidence type="ECO:0000313" key="5">
    <source>
        <dbReference type="EMBL" id="AMC10836.1"/>
    </source>
</evidence>
<dbReference type="STRING" id="1622118.Lupro_06085"/>
<dbReference type="InterPro" id="IPR019888">
    <property type="entry name" value="Tscrpt_reg_AsnC-like"/>
</dbReference>
<dbReference type="GO" id="GO:0006355">
    <property type="term" value="P:regulation of DNA-templated transcription"/>
    <property type="evidence" value="ECO:0007669"/>
    <property type="project" value="UniProtKB-ARBA"/>
</dbReference>
<organism evidence="5 6">
    <name type="scientific">Lutibacter profundi</name>
    <dbReference type="NCBI Taxonomy" id="1622118"/>
    <lineage>
        <taxon>Bacteria</taxon>
        <taxon>Pseudomonadati</taxon>
        <taxon>Bacteroidota</taxon>
        <taxon>Flavobacteriia</taxon>
        <taxon>Flavobacteriales</taxon>
        <taxon>Flavobacteriaceae</taxon>
        <taxon>Lutibacter</taxon>
    </lineage>
</organism>
<dbReference type="SMART" id="SM00344">
    <property type="entry name" value="HTH_ASNC"/>
    <property type="match status" value="1"/>
</dbReference>
<protein>
    <submittedName>
        <fullName evidence="5">AsnC family transcriptional regulator</fullName>
    </submittedName>
</protein>
<evidence type="ECO:0000256" key="1">
    <source>
        <dbReference type="ARBA" id="ARBA00023015"/>
    </source>
</evidence>
<dbReference type="GO" id="GO:0043200">
    <property type="term" value="P:response to amino acid"/>
    <property type="evidence" value="ECO:0007669"/>
    <property type="project" value="TreeGrafter"/>
</dbReference>
<dbReference type="PANTHER" id="PTHR30154">
    <property type="entry name" value="LEUCINE-RESPONSIVE REGULATORY PROTEIN"/>
    <property type="match status" value="1"/>
</dbReference>
<dbReference type="GO" id="GO:0005829">
    <property type="term" value="C:cytosol"/>
    <property type="evidence" value="ECO:0007669"/>
    <property type="project" value="TreeGrafter"/>
</dbReference>
<gene>
    <name evidence="5" type="ORF">Lupro_06085</name>
</gene>
<dbReference type="GO" id="GO:0043565">
    <property type="term" value="F:sequence-specific DNA binding"/>
    <property type="evidence" value="ECO:0007669"/>
    <property type="project" value="InterPro"/>
</dbReference>
<accession>A0A0X8G695</accession>
<dbReference type="RefSeq" id="WP_068207367.1">
    <property type="nucleotide sequence ID" value="NZ_CP013355.1"/>
</dbReference>
<dbReference type="OrthoDB" id="9800326at2"/>
<dbReference type="Proteomes" id="UP000059672">
    <property type="component" value="Chromosome"/>
</dbReference>
<keyword evidence="6" id="KW-1185">Reference proteome</keyword>
<dbReference type="Pfam" id="PF01037">
    <property type="entry name" value="AsnC_trans_reg"/>
    <property type="match status" value="1"/>
</dbReference>
<sequence>MIKLDVTDKNILKLLQVNSKANIKEIALKIGLTQTPTYERIKRLEKHGVIQQYIAVLNKEKLGYTIEVFCQVTLLVHSKELIRKFEIAVNKMDEVIECFHIAGNYDYLLKVIVKDMKSYQLFLKNKLAILDSVGNVQSTFVMSSTKKTGILKFSEDT</sequence>